<organism evidence="1 2">
    <name type="scientific">Hymenolepis diminuta</name>
    <name type="common">Rat tapeworm</name>
    <dbReference type="NCBI Taxonomy" id="6216"/>
    <lineage>
        <taxon>Eukaryota</taxon>
        <taxon>Metazoa</taxon>
        <taxon>Spiralia</taxon>
        <taxon>Lophotrochozoa</taxon>
        <taxon>Platyhelminthes</taxon>
        <taxon>Cestoda</taxon>
        <taxon>Eucestoda</taxon>
        <taxon>Cyclophyllidea</taxon>
        <taxon>Hymenolepididae</taxon>
        <taxon>Hymenolepis</taxon>
    </lineage>
</organism>
<sequence>MVADLRVLTNHNIINHASMPFAIIATVHWRPIFFGSIASCTVLNFRPINTSAENFSPNAGCGVNLYPSRKFCSTSSIVPSPFAFL</sequence>
<dbReference type="Proteomes" id="UP000321570">
    <property type="component" value="Unassembled WGS sequence"/>
</dbReference>
<gene>
    <name evidence="1" type="ORF">WMSIL1_LOCUS5475</name>
</gene>
<dbReference type="AlphaFoldDB" id="A0A564YFG2"/>
<dbReference type="EMBL" id="CABIJS010000177">
    <property type="protein sequence ID" value="VUZ45478.1"/>
    <property type="molecule type" value="Genomic_DNA"/>
</dbReference>
<reference evidence="1 2" key="1">
    <citation type="submission" date="2019-07" db="EMBL/GenBank/DDBJ databases">
        <authorList>
            <person name="Jastrzebski P J."/>
            <person name="Paukszto L."/>
            <person name="Jastrzebski P J."/>
        </authorList>
    </citation>
    <scope>NUCLEOTIDE SEQUENCE [LARGE SCALE GENOMIC DNA]</scope>
    <source>
        <strain evidence="1 2">WMS-il1</strain>
    </source>
</reference>
<name>A0A564YFG2_HYMDI</name>
<evidence type="ECO:0000313" key="1">
    <source>
        <dbReference type="EMBL" id="VUZ45478.1"/>
    </source>
</evidence>
<accession>A0A564YFG2</accession>
<proteinExistence type="predicted"/>
<protein>
    <submittedName>
        <fullName evidence="1">Uncharacterized protein</fullName>
    </submittedName>
</protein>
<evidence type="ECO:0000313" key="2">
    <source>
        <dbReference type="Proteomes" id="UP000321570"/>
    </source>
</evidence>
<keyword evidence="2" id="KW-1185">Reference proteome</keyword>